<keyword evidence="1" id="KW-0732">Signal</keyword>
<evidence type="ECO:0000259" key="2">
    <source>
        <dbReference type="Pfam" id="PF12680"/>
    </source>
</evidence>
<feature type="chain" id="PRO_5015523172" evidence="1">
    <location>
        <begin position="26"/>
        <end position="190"/>
    </location>
</feature>
<dbReference type="InterPro" id="IPR032710">
    <property type="entry name" value="NTF2-like_dom_sf"/>
</dbReference>
<feature type="domain" description="SnoaL-like" evidence="2">
    <location>
        <begin position="64"/>
        <end position="162"/>
    </location>
</feature>
<sequence>MKRLINARGLTAAVAALAMTGGTLAAGAVASSASTPAPRAASAVAGDERVAHLERGHAVPSIAKRWTDAWTTPDTQDLARLYTRDAVYTDHTLGLVFHGRKGVAQWEAGSRQLIPDVEYVLQSAFRGGDSVVVQGLFRGRIAGAPKPFSIPIATVLHLRGNLVQSSYDYYNRQDVLVQSGLPLDWKPPTG</sequence>
<dbReference type="RefSeq" id="WP_106129009.1">
    <property type="nucleotide sequence ID" value="NZ_PVZG01000012.1"/>
</dbReference>
<proteinExistence type="predicted"/>
<dbReference type="InterPro" id="IPR037401">
    <property type="entry name" value="SnoaL-like"/>
</dbReference>
<dbReference type="AlphaFoldDB" id="A0A2T0RXB2"/>
<reference evidence="3 4" key="1">
    <citation type="submission" date="2018-03" db="EMBL/GenBank/DDBJ databases">
        <title>Genomic Encyclopedia of Archaeal and Bacterial Type Strains, Phase II (KMG-II): from individual species to whole genera.</title>
        <authorList>
            <person name="Goeker M."/>
        </authorList>
    </citation>
    <scope>NUCLEOTIDE SEQUENCE [LARGE SCALE GENOMIC DNA]</scope>
    <source>
        <strain evidence="3 4">DSM 45348</strain>
    </source>
</reference>
<dbReference type="Gene3D" id="3.10.450.50">
    <property type="match status" value="1"/>
</dbReference>
<name>A0A2T0RXB2_9ACTN</name>
<comment type="caution">
    <text evidence="3">The sequence shown here is derived from an EMBL/GenBank/DDBJ whole genome shotgun (WGS) entry which is preliminary data.</text>
</comment>
<dbReference type="Pfam" id="PF12680">
    <property type="entry name" value="SnoaL_2"/>
    <property type="match status" value="1"/>
</dbReference>
<dbReference type="EMBL" id="PVZG01000012">
    <property type="protein sequence ID" value="PRY25829.1"/>
    <property type="molecule type" value="Genomic_DNA"/>
</dbReference>
<dbReference type="OrthoDB" id="3295294at2"/>
<keyword evidence="4" id="KW-1185">Reference proteome</keyword>
<dbReference type="Proteomes" id="UP000239209">
    <property type="component" value="Unassembled WGS sequence"/>
</dbReference>
<keyword evidence="3" id="KW-0413">Isomerase</keyword>
<dbReference type="SUPFAM" id="SSF54427">
    <property type="entry name" value="NTF2-like"/>
    <property type="match status" value="1"/>
</dbReference>
<evidence type="ECO:0000256" key="1">
    <source>
        <dbReference type="SAM" id="SignalP"/>
    </source>
</evidence>
<evidence type="ECO:0000313" key="4">
    <source>
        <dbReference type="Proteomes" id="UP000239209"/>
    </source>
</evidence>
<dbReference type="GO" id="GO:0016853">
    <property type="term" value="F:isomerase activity"/>
    <property type="evidence" value="ECO:0007669"/>
    <property type="project" value="UniProtKB-KW"/>
</dbReference>
<gene>
    <name evidence="3" type="ORF">CLV70_112195</name>
</gene>
<organism evidence="3 4">
    <name type="scientific">Pseudosporangium ferrugineum</name>
    <dbReference type="NCBI Taxonomy" id="439699"/>
    <lineage>
        <taxon>Bacteria</taxon>
        <taxon>Bacillati</taxon>
        <taxon>Actinomycetota</taxon>
        <taxon>Actinomycetes</taxon>
        <taxon>Micromonosporales</taxon>
        <taxon>Micromonosporaceae</taxon>
        <taxon>Pseudosporangium</taxon>
    </lineage>
</organism>
<protein>
    <submittedName>
        <fullName evidence="3">Ketosteroid isomerase-like protein</fullName>
    </submittedName>
</protein>
<evidence type="ECO:0000313" key="3">
    <source>
        <dbReference type="EMBL" id="PRY25829.1"/>
    </source>
</evidence>
<feature type="signal peptide" evidence="1">
    <location>
        <begin position="1"/>
        <end position="25"/>
    </location>
</feature>
<accession>A0A2T0RXB2</accession>